<dbReference type="eggNOG" id="COG0338">
    <property type="taxonomic scope" value="Bacteria"/>
</dbReference>
<dbReference type="AlphaFoldDB" id="E3PS13"/>
<dbReference type="PANTHER" id="PTHR30481">
    <property type="entry name" value="DNA ADENINE METHYLASE"/>
    <property type="match status" value="1"/>
</dbReference>
<keyword evidence="5" id="KW-1185">Reference proteome</keyword>
<keyword evidence="3" id="KW-0949">S-adenosyl-L-methionine</keyword>
<accession>E3PS13</accession>
<dbReference type="PIRSF" id="PIRSF000398">
    <property type="entry name" value="M_m6A_EcoRV"/>
    <property type="match status" value="1"/>
</dbReference>
<dbReference type="REBASE" id="28784">
    <property type="entry name" value="M.CstSORF1547P"/>
</dbReference>
<keyword evidence="2" id="KW-0808">Transferase</keyword>
<dbReference type="EMBL" id="FP565809">
    <property type="protein sequence ID" value="CBH21667.1"/>
    <property type="molecule type" value="Genomic_DNA"/>
</dbReference>
<dbReference type="Gene3D" id="3.40.50.150">
    <property type="entry name" value="Vaccinia Virus protein VP39"/>
    <property type="match status" value="2"/>
</dbReference>
<dbReference type="BioCyc" id="CSTI499177:GJE9-1599-MONOMER"/>
<evidence type="ECO:0000313" key="4">
    <source>
        <dbReference type="EMBL" id="CBH21667.1"/>
    </source>
</evidence>
<dbReference type="HOGENOM" id="CLU_063430_1_1_9"/>
<gene>
    <name evidence="4" type="ordered locus">CLOST_1547</name>
</gene>
<organism evidence="4 5">
    <name type="scientific">Acetoanaerobium sticklandii (strain ATCC 12662 / DSM 519 / JCM 1433 / CCUG 9281 / NCIMB 10654 / HF)</name>
    <name type="common">Clostridium sticklandii</name>
    <dbReference type="NCBI Taxonomy" id="499177"/>
    <lineage>
        <taxon>Bacteria</taxon>
        <taxon>Bacillati</taxon>
        <taxon>Bacillota</taxon>
        <taxon>Clostridia</taxon>
        <taxon>Peptostreptococcales</taxon>
        <taxon>Filifactoraceae</taxon>
        <taxon>Acetoanaerobium</taxon>
    </lineage>
</organism>
<reference evidence="5" key="1">
    <citation type="journal article" date="2010" name="BMC Genomics">
        <title>Clostridium sticklandii, a specialist in amino acid degradation:revisiting its metabolism through its genome sequence.</title>
        <authorList>
            <person name="Fonknechten N."/>
            <person name="Chaussonnerie S."/>
            <person name="Tricot S."/>
            <person name="Lajus A."/>
            <person name="Andreesen J.R."/>
            <person name="Perchat N."/>
            <person name="Pelletier E."/>
            <person name="Gouyvenoux M."/>
            <person name="Barbe V."/>
            <person name="Salanoubat M."/>
            <person name="Le Paslier D."/>
            <person name="Weissenbach J."/>
            <person name="Cohen G.N."/>
            <person name="Kreimeyer A."/>
        </authorList>
    </citation>
    <scope>NUCLEOTIDE SEQUENCE [LARGE SCALE GENOMIC DNA]</scope>
    <source>
        <strain evidence="5">ATCC 12662 / DSM 519 / JCM 1433 / CCUG 9281 / NCIMB 10654 / HF</strain>
    </source>
</reference>
<dbReference type="PRINTS" id="PR00505">
    <property type="entry name" value="D12N6MTFRASE"/>
</dbReference>
<evidence type="ECO:0000256" key="2">
    <source>
        <dbReference type="ARBA" id="ARBA00022679"/>
    </source>
</evidence>
<dbReference type="GO" id="GO:0043565">
    <property type="term" value="F:sequence-specific DNA binding"/>
    <property type="evidence" value="ECO:0007669"/>
    <property type="project" value="TreeGrafter"/>
</dbReference>
<evidence type="ECO:0000313" key="5">
    <source>
        <dbReference type="Proteomes" id="UP000007041"/>
    </source>
</evidence>
<dbReference type="InterPro" id="IPR012263">
    <property type="entry name" value="M_m6A_EcoRV"/>
</dbReference>
<dbReference type="Proteomes" id="UP000007041">
    <property type="component" value="Chromosome"/>
</dbReference>
<evidence type="ECO:0000256" key="1">
    <source>
        <dbReference type="ARBA" id="ARBA00022603"/>
    </source>
</evidence>
<proteinExistence type="predicted"/>
<dbReference type="STRING" id="1511.CLOST_1547"/>
<dbReference type="KEGG" id="cst:CLOST_1547"/>
<dbReference type="GO" id="GO:1904047">
    <property type="term" value="F:S-adenosyl-L-methionine binding"/>
    <property type="evidence" value="ECO:0007669"/>
    <property type="project" value="TreeGrafter"/>
</dbReference>
<dbReference type="SUPFAM" id="SSF53335">
    <property type="entry name" value="S-adenosyl-L-methionine-dependent methyltransferases"/>
    <property type="match status" value="1"/>
</dbReference>
<protein>
    <submittedName>
        <fullName evidence="4">Phage modification methylase</fullName>
    </submittedName>
</protein>
<dbReference type="GO" id="GO:0009307">
    <property type="term" value="P:DNA restriction-modification system"/>
    <property type="evidence" value="ECO:0007669"/>
    <property type="project" value="InterPro"/>
</dbReference>
<dbReference type="PANTHER" id="PTHR30481:SF4">
    <property type="entry name" value="SITE-SPECIFIC DNA-METHYLTRANSFERASE (ADENINE-SPECIFIC)"/>
    <property type="match status" value="1"/>
</dbReference>
<evidence type="ECO:0000256" key="3">
    <source>
        <dbReference type="ARBA" id="ARBA00022691"/>
    </source>
</evidence>
<sequence>MRAILKYPGSKWSTADWIISNFPKHHTYIEPYFGSGAVLFNKKISAIETVNDLDDEVVNLFNCIKKDSDRLARLISLTPYSRKEYDNSFIAQENDEFEKALRFLVRCWQGHGFRTNGYKVGWKNDVQGRENMYAAYNWYRLPEWIAGIVDRLKQVQIDCQPAIKFIKRHKYQNVLIYADPPYLLSTRSGKQYKHEMNEQDHIELLELLIEHPGPVIISGYQSEIYDEMLTGWNKKTTKGMAEYFGEDRNEVIWMNYEPPNEQISFDTAI</sequence>
<dbReference type="Pfam" id="PF02086">
    <property type="entry name" value="MethyltransfD12"/>
    <property type="match status" value="1"/>
</dbReference>
<dbReference type="GO" id="GO:0006298">
    <property type="term" value="P:mismatch repair"/>
    <property type="evidence" value="ECO:0007669"/>
    <property type="project" value="TreeGrafter"/>
</dbReference>
<dbReference type="InterPro" id="IPR029063">
    <property type="entry name" value="SAM-dependent_MTases_sf"/>
</dbReference>
<name>E3PS13_ACESD</name>
<dbReference type="InterPro" id="IPR012327">
    <property type="entry name" value="MeTrfase_D12"/>
</dbReference>
<dbReference type="GO" id="GO:0032259">
    <property type="term" value="P:methylation"/>
    <property type="evidence" value="ECO:0007669"/>
    <property type="project" value="UniProtKB-KW"/>
</dbReference>
<dbReference type="GO" id="GO:0009007">
    <property type="term" value="F:site-specific DNA-methyltransferase (adenine-specific) activity"/>
    <property type="evidence" value="ECO:0007669"/>
    <property type="project" value="UniProtKB-EC"/>
</dbReference>
<keyword evidence="1 4" id="KW-0489">Methyltransferase</keyword>